<evidence type="ECO:0000313" key="7">
    <source>
        <dbReference type="Proteomes" id="UP000887563"/>
    </source>
</evidence>
<organism evidence="7 8">
    <name type="scientific">Meloidogyne incognita</name>
    <name type="common">Southern root-knot nematode worm</name>
    <name type="synonym">Oxyuris incognita</name>
    <dbReference type="NCBI Taxonomy" id="6306"/>
    <lineage>
        <taxon>Eukaryota</taxon>
        <taxon>Metazoa</taxon>
        <taxon>Ecdysozoa</taxon>
        <taxon>Nematoda</taxon>
        <taxon>Chromadorea</taxon>
        <taxon>Rhabditida</taxon>
        <taxon>Tylenchina</taxon>
        <taxon>Tylenchomorpha</taxon>
        <taxon>Tylenchoidea</taxon>
        <taxon>Meloidogynidae</taxon>
        <taxon>Meloidogyninae</taxon>
        <taxon>Meloidogyne</taxon>
        <taxon>Meloidogyne incognita group</taxon>
    </lineage>
</organism>
<feature type="region of interest" description="Disordered" evidence="6">
    <location>
        <begin position="1"/>
        <end position="46"/>
    </location>
</feature>
<evidence type="ECO:0000256" key="1">
    <source>
        <dbReference type="ARBA" id="ARBA00004606"/>
    </source>
</evidence>
<feature type="compositionally biased region" description="Basic and acidic residues" evidence="6">
    <location>
        <begin position="15"/>
        <end position="44"/>
    </location>
</feature>
<evidence type="ECO:0000256" key="2">
    <source>
        <dbReference type="ARBA" id="ARBA00022676"/>
    </source>
</evidence>
<keyword evidence="3" id="KW-0808">Transferase</keyword>
<dbReference type="GO" id="GO:0016020">
    <property type="term" value="C:membrane"/>
    <property type="evidence" value="ECO:0007669"/>
    <property type="project" value="UniProtKB-SubCell"/>
</dbReference>
<comment type="subcellular location">
    <subcellularLocation>
        <location evidence="1">Membrane</location>
        <topology evidence="1">Single-pass type II membrane protein</topology>
    </subcellularLocation>
</comment>
<evidence type="ECO:0000256" key="5">
    <source>
        <dbReference type="ARBA" id="ARBA00023180"/>
    </source>
</evidence>
<accession>A0A914N2Q3</accession>
<dbReference type="PANTHER" id="PTHR46671:SF7">
    <property type="entry name" value="CORE-2_I-BRANCHING ENZYME"/>
    <property type="match status" value="1"/>
</dbReference>
<evidence type="ECO:0000313" key="8">
    <source>
        <dbReference type="WBParaSite" id="Minc3s03669g34482"/>
    </source>
</evidence>
<keyword evidence="7" id="KW-1185">Reference proteome</keyword>
<proteinExistence type="predicted"/>
<evidence type="ECO:0000256" key="3">
    <source>
        <dbReference type="ARBA" id="ARBA00022679"/>
    </source>
</evidence>
<dbReference type="GO" id="GO:0016757">
    <property type="term" value="F:glycosyltransferase activity"/>
    <property type="evidence" value="ECO:0007669"/>
    <property type="project" value="UniProtKB-KW"/>
</dbReference>
<name>A0A914N2Q3_MELIC</name>
<protein>
    <submittedName>
        <fullName evidence="8">Uncharacterized protein</fullName>
    </submittedName>
</protein>
<keyword evidence="5" id="KW-0325">Glycoprotein</keyword>
<dbReference type="Proteomes" id="UP000887563">
    <property type="component" value="Unplaced"/>
</dbReference>
<evidence type="ECO:0000256" key="4">
    <source>
        <dbReference type="ARBA" id="ARBA00023136"/>
    </source>
</evidence>
<dbReference type="PANTHER" id="PTHR46671">
    <property type="entry name" value="PROTEIN CBG11221"/>
    <property type="match status" value="1"/>
</dbReference>
<keyword evidence="4" id="KW-0472">Membrane</keyword>
<evidence type="ECO:0000256" key="6">
    <source>
        <dbReference type="SAM" id="MobiDB-lite"/>
    </source>
</evidence>
<dbReference type="AlphaFoldDB" id="A0A914N2Q3"/>
<sequence length="488" mass="57432">MPTSIPEKVNVQVKNEGKDNKKNEGKEDKKDKGKDHDHKKDVQLKKVVAFPPAGLKDEIKEIAKSDKEFKPDLDEINEKIWNSIKNEIRHKKERIDCKKIIKGDEDYIKLEAKSKLTYTDPRNLFMDCRSIKQRNYFLEKPLSTEEGKYPLAYARIVYKDYRILEAELATNYRPQNLYCFAIDSKARELFGKRMRSLAKCFKNIIIPNIRYPVDRDGHYMENAFMSCLEELSKKKYKWEYVFTLQNDDIQIKTNEEIIQILKWLGGANDVEYEFRNPNKQNMIKSLHTKFNWTFKDLNLFRDENLNNQVDTKGKPLSLKLSKGYVQTSLARPFVDFIVQKINLDKMIRQLNSWNYGADELFFQTLTASDDLKAPNAFTHKCLDKKVDVPYITRFSAWIYSSTPKCFSGKYNHGICVIGIEDLAKNLRDKNNFLFANKIQADLDFGAILCWHEEMRSRTLVDKGLKRLNSTFYQNWPQAIFKLINYFIL</sequence>
<dbReference type="Pfam" id="PF02485">
    <property type="entry name" value="Branch"/>
    <property type="match status" value="1"/>
</dbReference>
<reference evidence="8" key="1">
    <citation type="submission" date="2022-11" db="UniProtKB">
        <authorList>
            <consortium name="WormBaseParasite"/>
        </authorList>
    </citation>
    <scope>IDENTIFICATION</scope>
</reference>
<dbReference type="InterPro" id="IPR003406">
    <property type="entry name" value="Glyco_trans_14"/>
</dbReference>
<keyword evidence="2" id="KW-0328">Glycosyltransferase</keyword>
<dbReference type="WBParaSite" id="Minc3s03669g34482">
    <property type="protein sequence ID" value="Minc3s03669g34482"/>
    <property type="gene ID" value="Minc3s03669g34482"/>
</dbReference>